<evidence type="ECO:0000256" key="1">
    <source>
        <dbReference type="SAM" id="MobiDB-lite"/>
    </source>
</evidence>
<sequence>MTLLLSTPNTVLSQHVTPLHSTSLHSTPLNFSNWLCLHTLKLQHPSPNLQNPQQRLQASRHTNLSNLRTHHATNLLIQTGSHFPMLHTPHHRNLNHATSLHQSTASIPPRFGLQPSPNRDSPLFPSSNRRGLAAKWLDS</sequence>
<name>A0A8T0IKI2_CERPU</name>
<feature type="compositionally biased region" description="Polar residues" evidence="1">
    <location>
        <begin position="115"/>
        <end position="128"/>
    </location>
</feature>
<comment type="caution">
    <text evidence="2">The sequence shown here is derived from an EMBL/GenBank/DDBJ whole genome shotgun (WGS) entry which is preliminary data.</text>
</comment>
<dbReference type="AlphaFoldDB" id="A0A8T0IKI2"/>
<evidence type="ECO:0000313" key="3">
    <source>
        <dbReference type="Proteomes" id="UP000822688"/>
    </source>
</evidence>
<protein>
    <submittedName>
        <fullName evidence="2">Uncharacterized protein</fullName>
    </submittedName>
</protein>
<keyword evidence="3" id="KW-1185">Reference proteome</keyword>
<evidence type="ECO:0000313" key="2">
    <source>
        <dbReference type="EMBL" id="KAG0583367.1"/>
    </source>
</evidence>
<dbReference type="Proteomes" id="UP000822688">
    <property type="component" value="Chromosome 3"/>
</dbReference>
<feature type="region of interest" description="Disordered" evidence="1">
    <location>
        <begin position="98"/>
        <end position="128"/>
    </location>
</feature>
<accession>A0A8T0IKI2</accession>
<dbReference type="EMBL" id="CM026423">
    <property type="protein sequence ID" value="KAG0583367.1"/>
    <property type="molecule type" value="Genomic_DNA"/>
</dbReference>
<gene>
    <name evidence="2" type="ORF">KC19_3G131000</name>
</gene>
<proteinExistence type="predicted"/>
<reference evidence="2" key="1">
    <citation type="submission" date="2020-06" db="EMBL/GenBank/DDBJ databases">
        <title>WGS assembly of Ceratodon purpureus strain R40.</title>
        <authorList>
            <person name="Carey S.B."/>
            <person name="Jenkins J."/>
            <person name="Shu S."/>
            <person name="Lovell J.T."/>
            <person name="Sreedasyam A."/>
            <person name="Maumus F."/>
            <person name="Tiley G.P."/>
            <person name="Fernandez-Pozo N."/>
            <person name="Barry K."/>
            <person name="Chen C."/>
            <person name="Wang M."/>
            <person name="Lipzen A."/>
            <person name="Daum C."/>
            <person name="Saski C.A."/>
            <person name="Payton A.C."/>
            <person name="Mcbreen J.C."/>
            <person name="Conrad R.E."/>
            <person name="Kollar L.M."/>
            <person name="Olsson S."/>
            <person name="Huttunen S."/>
            <person name="Landis J.B."/>
            <person name="Wickett N.J."/>
            <person name="Johnson M.G."/>
            <person name="Rensing S.A."/>
            <person name="Grimwood J."/>
            <person name="Schmutz J."/>
            <person name="Mcdaniel S.F."/>
        </authorList>
    </citation>
    <scope>NUCLEOTIDE SEQUENCE</scope>
    <source>
        <strain evidence="2">R40</strain>
    </source>
</reference>
<organism evidence="2 3">
    <name type="scientific">Ceratodon purpureus</name>
    <name type="common">Fire moss</name>
    <name type="synonym">Dicranum purpureum</name>
    <dbReference type="NCBI Taxonomy" id="3225"/>
    <lineage>
        <taxon>Eukaryota</taxon>
        <taxon>Viridiplantae</taxon>
        <taxon>Streptophyta</taxon>
        <taxon>Embryophyta</taxon>
        <taxon>Bryophyta</taxon>
        <taxon>Bryophytina</taxon>
        <taxon>Bryopsida</taxon>
        <taxon>Dicranidae</taxon>
        <taxon>Pseudoditrichales</taxon>
        <taxon>Ditrichaceae</taxon>
        <taxon>Ceratodon</taxon>
    </lineage>
</organism>